<evidence type="ECO:0000256" key="4">
    <source>
        <dbReference type="ARBA" id="ARBA00022723"/>
    </source>
</evidence>
<name>A0A3M0IUZ8_HIRRU</name>
<keyword evidence="11" id="KW-0511">Multifunctional enzyme</keyword>
<keyword evidence="6" id="KW-0378">Hydrolase</keyword>
<keyword evidence="2" id="KW-0548">Nucleotidyltransferase</keyword>
<dbReference type="Pfam" id="PF00665">
    <property type="entry name" value="rve"/>
    <property type="match status" value="1"/>
</dbReference>
<dbReference type="SUPFAM" id="SSF50122">
    <property type="entry name" value="DNA-binding domain of retroviral integrase"/>
    <property type="match status" value="1"/>
</dbReference>
<feature type="domain" description="Integrase catalytic" evidence="14">
    <location>
        <begin position="24"/>
        <end position="186"/>
    </location>
</feature>
<dbReference type="InterPro" id="IPR036397">
    <property type="entry name" value="RNaseH_sf"/>
</dbReference>
<keyword evidence="1" id="KW-0808">Transferase</keyword>
<dbReference type="SUPFAM" id="SSF53098">
    <property type="entry name" value="Ribonuclease H-like"/>
    <property type="match status" value="1"/>
</dbReference>
<dbReference type="PANTHER" id="PTHR41694">
    <property type="entry name" value="ENDOGENOUS RETROVIRUS GROUP K MEMBER POL PROTEIN"/>
    <property type="match status" value="1"/>
</dbReference>
<keyword evidence="10" id="KW-0238">DNA-binding</keyword>
<dbReference type="Gene3D" id="3.30.420.10">
    <property type="entry name" value="Ribonuclease H-like superfamily/Ribonuclease H"/>
    <property type="match status" value="1"/>
</dbReference>
<dbReference type="PROSITE" id="PS51027">
    <property type="entry name" value="INTEGRASE_DBD"/>
    <property type="match status" value="1"/>
</dbReference>
<dbReference type="InterPro" id="IPR001584">
    <property type="entry name" value="Integrase_cat-core"/>
</dbReference>
<accession>A0A3M0IUZ8</accession>
<evidence type="ECO:0000313" key="16">
    <source>
        <dbReference type="EMBL" id="RMB92637.1"/>
    </source>
</evidence>
<feature type="DNA-binding region" description="Integrase-type" evidence="12">
    <location>
        <begin position="198"/>
        <end position="245"/>
    </location>
</feature>
<dbReference type="PANTHER" id="PTHR41694:SF4">
    <property type="entry name" value="ENDOGENOUS RETROVIRUS GROUP K MEMBER 10 POL PROTEIN-RELATED"/>
    <property type="match status" value="1"/>
</dbReference>
<evidence type="ECO:0000259" key="15">
    <source>
        <dbReference type="PROSITE" id="PS51027"/>
    </source>
</evidence>
<evidence type="ECO:0000256" key="9">
    <source>
        <dbReference type="ARBA" id="ARBA00022918"/>
    </source>
</evidence>
<evidence type="ECO:0000256" key="3">
    <source>
        <dbReference type="ARBA" id="ARBA00022722"/>
    </source>
</evidence>
<evidence type="ECO:0000259" key="14">
    <source>
        <dbReference type="PROSITE" id="PS50994"/>
    </source>
</evidence>
<dbReference type="GO" id="GO:0016787">
    <property type="term" value="F:hydrolase activity"/>
    <property type="evidence" value="ECO:0007669"/>
    <property type="project" value="UniProtKB-KW"/>
</dbReference>
<feature type="compositionally biased region" description="Basic and acidic residues" evidence="13">
    <location>
        <begin position="280"/>
        <end position="292"/>
    </location>
</feature>
<keyword evidence="8" id="KW-0229">DNA integration</keyword>
<dbReference type="GO" id="GO:0035613">
    <property type="term" value="F:RNA stem-loop binding"/>
    <property type="evidence" value="ECO:0007669"/>
    <property type="project" value="TreeGrafter"/>
</dbReference>
<dbReference type="InterPro" id="IPR017856">
    <property type="entry name" value="Integrase-like_N"/>
</dbReference>
<dbReference type="InterPro" id="IPR012337">
    <property type="entry name" value="RNaseH-like_sf"/>
</dbReference>
<evidence type="ECO:0000256" key="12">
    <source>
        <dbReference type="PROSITE-ProRule" id="PRU00506"/>
    </source>
</evidence>
<comment type="caution">
    <text evidence="16">The sequence shown here is derived from an EMBL/GenBank/DDBJ whole genome shotgun (WGS) entry which is preliminary data.</text>
</comment>
<evidence type="ECO:0000256" key="10">
    <source>
        <dbReference type="ARBA" id="ARBA00023125"/>
    </source>
</evidence>
<keyword evidence="7" id="KW-0862">Zinc</keyword>
<keyword evidence="17" id="KW-1185">Reference proteome</keyword>
<evidence type="ECO:0000256" key="8">
    <source>
        <dbReference type="ARBA" id="ARBA00022908"/>
    </source>
</evidence>
<dbReference type="InterPro" id="IPR036862">
    <property type="entry name" value="Integrase_C_dom_sf_retrovir"/>
</dbReference>
<dbReference type="GO" id="GO:0046872">
    <property type="term" value="F:metal ion binding"/>
    <property type="evidence" value="ECO:0007669"/>
    <property type="project" value="UniProtKB-KW"/>
</dbReference>
<evidence type="ECO:0000256" key="1">
    <source>
        <dbReference type="ARBA" id="ARBA00022679"/>
    </source>
</evidence>
<feature type="compositionally biased region" description="Acidic residues" evidence="13">
    <location>
        <begin position="270"/>
        <end position="279"/>
    </location>
</feature>
<feature type="region of interest" description="Disordered" evidence="13">
    <location>
        <begin position="245"/>
        <end position="292"/>
    </location>
</feature>
<dbReference type="Gene3D" id="1.10.10.200">
    <property type="match status" value="1"/>
</dbReference>
<keyword evidence="5" id="KW-0255">Endonuclease</keyword>
<dbReference type="GO" id="GO:0004519">
    <property type="term" value="F:endonuclease activity"/>
    <property type="evidence" value="ECO:0007669"/>
    <property type="project" value="UniProtKB-KW"/>
</dbReference>
<dbReference type="GO" id="GO:0003677">
    <property type="term" value="F:DNA binding"/>
    <property type="evidence" value="ECO:0007669"/>
    <property type="project" value="UniProtKB-KW"/>
</dbReference>
<keyword evidence="4" id="KW-0479">Metal-binding</keyword>
<dbReference type="OrthoDB" id="9048509at2759"/>
<sequence length="292" mass="32638">MPTEARDIVESCNDCHALAAPLPAGVNPRCLRALEIWQTDVTQIAEFGWLKYVHVTVDTFSSAMWASAHTGEKARDVIAHWRQAFAVLGIPSAVKTDNGPAYAFQKVRQFLQLWGVSHKFGILHSPTGQAIVERSHGTLKQVLQKQKWGMQGETLHSWLAKALYTINHLMVPQNSNNPVILNHHLSLQASDKMHQPRAKVQVRNLVTKQWEGSYDLMASGRGYACISRDIGVRWEPAKCVRPDLRLQRENPANRQAGDSDQNESHQVDEPSSDDSDADDVSDHSDGHSTNRN</sequence>
<keyword evidence="3" id="KW-0540">Nuclease</keyword>
<evidence type="ECO:0000313" key="17">
    <source>
        <dbReference type="Proteomes" id="UP000269221"/>
    </source>
</evidence>
<protein>
    <submittedName>
        <fullName evidence="16">Uncharacterized protein</fullName>
    </submittedName>
</protein>
<evidence type="ECO:0000256" key="7">
    <source>
        <dbReference type="ARBA" id="ARBA00022833"/>
    </source>
</evidence>
<evidence type="ECO:0000256" key="13">
    <source>
        <dbReference type="SAM" id="MobiDB-lite"/>
    </source>
</evidence>
<evidence type="ECO:0000256" key="5">
    <source>
        <dbReference type="ARBA" id="ARBA00022759"/>
    </source>
</evidence>
<feature type="compositionally biased region" description="Polar residues" evidence="13">
    <location>
        <begin position="250"/>
        <end position="259"/>
    </location>
</feature>
<evidence type="ECO:0000256" key="2">
    <source>
        <dbReference type="ARBA" id="ARBA00022695"/>
    </source>
</evidence>
<dbReference type="InterPro" id="IPR001037">
    <property type="entry name" value="Integrase_C_retrovir"/>
</dbReference>
<dbReference type="STRING" id="333673.A0A3M0IUZ8"/>
<keyword evidence="9" id="KW-0695">RNA-directed DNA polymerase</keyword>
<feature type="domain" description="Integrase-type" evidence="15">
    <location>
        <begin position="198"/>
        <end position="245"/>
    </location>
</feature>
<evidence type="ECO:0000256" key="11">
    <source>
        <dbReference type="ARBA" id="ARBA00023268"/>
    </source>
</evidence>
<proteinExistence type="predicted"/>
<dbReference type="Gene3D" id="2.30.30.10">
    <property type="entry name" value="Integrase, C-terminal domain superfamily, retroviral"/>
    <property type="match status" value="1"/>
</dbReference>
<dbReference type="EMBL" id="QRBI01000220">
    <property type="protein sequence ID" value="RMB92637.1"/>
    <property type="molecule type" value="Genomic_DNA"/>
</dbReference>
<evidence type="ECO:0000256" key="6">
    <source>
        <dbReference type="ARBA" id="ARBA00022801"/>
    </source>
</evidence>
<gene>
    <name evidence="16" type="ORF">DUI87_30946</name>
</gene>
<dbReference type="PROSITE" id="PS50994">
    <property type="entry name" value="INTEGRASE"/>
    <property type="match status" value="1"/>
</dbReference>
<organism evidence="16 17">
    <name type="scientific">Hirundo rustica rustica</name>
    <dbReference type="NCBI Taxonomy" id="333673"/>
    <lineage>
        <taxon>Eukaryota</taxon>
        <taxon>Metazoa</taxon>
        <taxon>Chordata</taxon>
        <taxon>Craniata</taxon>
        <taxon>Vertebrata</taxon>
        <taxon>Euteleostomi</taxon>
        <taxon>Archelosauria</taxon>
        <taxon>Archosauria</taxon>
        <taxon>Dinosauria</taxon>
        <taxon>Saurischia</taxon>
        <taxon>Theropoda</taxon>
        <taxon>Coelurosauria</taxon>
        <taxon>Aves</taxon>
        <taxon>Neognathae</taxon>
        <taxon>Neoaves</taxon>
        <taxon>Telluraves</taxon>
        <taxon>Australaves</taxon>
        <taxon>Passeriformes</taxon>
        <taxon>Sylvioidea</taxon>
        <taxon>Hirundinidae</taxon>
        <taxon>Hirundo</taxon>
    </lineage>
</organism>
<dbReference type="AlphaFoldDB" id="A0A3M0IUZ8"/>
<dbReference type="GO" id="GO:0015074">
    <property type="term" value="P:DNA integration"/>
    <property type="evidence" value="ECO:0007669"/>
    <property type="project" value="UniProtKB-KW"/>
</dbReference>
<dbReference type="Proteomes" id="UP000269221">
    <property type="component" value="Unassembled WGS sequence"/>
</dbReference>
<dbReference type="GO" id="GO:0003964">
    <property type="term" value="F:RNA-directed DNA polymerase activity"/>
    <property type="evidence" value="ECO:0007669"/>
    <property type="project" value="UniProtKB-KW"/>
</dbReference>
<reference evidence="16 17" key="1">
    <citation type="submission" date="2018-07" db="EMBL/GenBank/DDBJ databases">
        <title>A high quality draft genome assembly of the barn swallow (H. rustica rustica).</title>
        <authorList>
            <person name="Formenti G."/>
            <person name="Chiara M."/>
            <person name="Poveda L."/>
            <person name="Francoijs K.-J."/>
            <person name="Bonisoli-Alquati A."/>
            <person name="Canova L."/>
            <person name="Gianfranceschi L."/>
            <person name="Horner D.S."/>
            <person name="Saino N."/>
        </authorList>
    </citation>
    <scope>NUCLEOTIDE SEQUENCE [LARGE SCALE GENOMIC DNA]</scope>
    <source>
        <strain evidence="16">Chelidonia</strain>
        <tissue evidence="16">Blood</tissue>
    </source>
</reference>